<reference evidence="3 4" key="2">
    <citation type="journal article" date="2011" name="J. Bacteriol.">
        <title>Complete genome sequences for the anaerobic, extremely thermophilic plant biomass-degrading bacteria Caldicellulosiruptor hydrothermalis, Caldicellulosiruptor kristjanssonii, Caldicellulosiruptor kronotskyensis, Caldicellulosiruptor owensenis, and Caldicellulosiruptor lactoaceticus.</title>
        <authorList>
            <person name="Blumer-Schuette S.E."/>
            <person name="Ozdemir I."/>
            <person name="Mistry D."/>
            <person name="Lucas S."/>
            <person name="Lapidus A."/>
            <person name="Cheng J.F."/>
            <person name="Goodwin L.A."/>
            <person name="Pitluck S."/>
            <person name="Land M.L."/>
            <person name="Hauser L.J."/>
            <person name="Woyke T."/>
            <person name="Mikhailova N."/>
            <person name="Pati A."/>
            <person name="Kyrpides N.C."/>
            <person name="Ivanova N."/>
            <person name="Detter J.C."/>
            <person name="Walston-Davenport K."/>
            <person name="Han S."/>
            <person name="Adams M.W."/>
            <person name="Kelly R.M."/>
        </authorList>
    </citation>
    <scope>NUCLEOTIDE SEQUENCE [LARGE SCALE GENOMIC DNA]</scope>
    <source>
        <strain evidence="4">ATCC 700853 / DSM 12137 / I77R1B</strain>
    </source>
</reference>
<dbReference type="HOGENOM" id="CLU_005379_4_1_9"/>
<reference key="1">
    <citation type="submission" date="2010-11" db="EMBL/GenBank/DDBJ databases">
        <title>Complete sequence of chromosome of Caldicellulosiruptor kristjanssonii 177R1B.</title>
        <authorList>
            <consortium name="US DOE Joint Genome Institute"/>
            <person name="Lucas S."/>
            <person name="Copeland A."/>
            <person name="Lapidus A."/>
            <person name="Cheng J.-F."/>
            <person name="Bruce D."/>
            <person name="Goodwin L."/>
            <person name="Pitluck S."/>
            <person name="Davenport K."/>
            <person name="Detter J.C."/>
            <person name="Han C."/>
            <person name="Tapia R."/>
            <person name="Land M."/>
            <person name="Hauser L."/>
            <person name="Jeffries C."/>
            <person name="Kyrpides N."/>
            <person name="Ivanova N."/>
            <person name="Mikhailova N."/>
            <person name="Blumer-Schuette S.E."/>
            <person name="Kelly R.M."/>
            <person name="Woyke T."/>
        </authorList>
    </citation>
    <scope>NUCLEOTIDE SEQUENCE</scope>
    <source>
        <strain>177R1B</strain>
    </source>
</reference>
<feature type="domain" description="Bacterial type II secretion system protein E" evidence="2">
    <location>
        <begin position="79"/>
        <end position="348"/>
    </location>
</feature>
<dbReference type="Gene3D" id="3.40.50.300">
    <property type="entry name" value="P-loop containing nucleotide triphosphate hydrolases"/>
    <property type="match status" value="1"/>
</dbReference>
<dbReference type="STRING" id="632335.Calkr_2102"/>
<name>E4S5Q9_CALA7</name>
<dbReference type="InterPro" id="IPR050921">
    <property type="entry name" value="T4SS_GSP_E_ATPase"/>
</dbReference>
<dbReference type="EMBL" id="CP002326">
    <property type="protein sequence ID" value="ADQ41569.1"/>
    <property type="molecule type" value="Genomic_DNA"/>
</dbReference>
<dbReference type="AlphaFoldDB" id="E4S5Q9"/>
<dbReference type="PANTHER" id="PTHR30486:SF6">
    <property type="entry name" value="TYPE IV PILUS RETRACTATION ATPASE PILT"/>
    <property type="match status" value="1"/>
</dbReference>
<dbReference type="InterPro" id="IPR001482">
    <property type="entry name" value="T2SS/T4SS_dom"/>
</dbReference>
<dbReference type="GO" id="GO:0016887">
    <property type="term" value="F:ATP hydrolysis activity"/>
    <property type="evidence" value="ECO:0007669"/>
    <property type="project" value="InterPro"/>
</dbReference>
<dbReference type="Gene3D" id="3.30.450.380">
    <property type="match status" value="1"/>
</dbReference>
<dbReference type="InterPro" id="IPR027417">
    <property type="entry name" value="P-loop_NTPase"/>
</dbReference>
<protein>
    <submittedName>
        <fullName evidence="3">Type II secretion system protein E</fullName>
    </submittedName>
</protein>
<evidence type="ECO:0000313" key="4">
    <source>
        <dbReference type="Proteomes" id="UP000009256"/>
    </source>
</evidence>
<gene>
    <name evidence="3" type="ordered locus">Calkr_2102</name>
</gene>
<dbReference type="KEGG" id="cki:Calkr_2102"/>
<dbReference type="CDD" id="cd01130">
    <property type="entry name" value="VirB11-like_ATPase"/>
    <property type="match status" value="1"/>
</dbReference>
<dbReference type="eggNOG" id="COG4962">
    <property type="taxonomic scope" value="Bacteria"/>
</dbReference>
<organism evidence="3 4">
    <name type="scientific">Caldicellulosiruptor acetigenus (strain ATCC 700853 / DSM 12137 / I77R1B)</name>
    <name type="common">Caldicellulosiruptor kristjanssonii</name>
    <dbReference type="NCBI Taxonomy" id="632335"/>
    <lineage>
        <taxon>Bacteria</taxon>
        <taxon>Bacillati</taxon>
        <taxon>Bacillota</taxon>
        <taxon>Bacillota incertae sedis</taxon>
        <taxon>Caldicellulosiruptorales</taxon>
        <taxon>Caldicellulosiruptoraceae</taxon>
        <taxon>Caldicellulosiruptor</taxon>
    </lineage>
</organism>
<accession>E4S5Q9</accession>
<evidence type="ECO:0000313" key="3">
    <source>
        <dbReference type="EMBL" id="ADQ41569.1"/>
    </source>
</evidence>
<proteinExistence type="inferred from homology"/>
<dbReference type="SUPFAM" id="SSF52540">
    <property type="entry name" value="P-loop containing nucleoside triphosphate hydrolases"/>
    <property type="match status" value="1"/>
</dbReference>
<dbReference type="PANTHER" id="PTHR30486">
    <property type="entry name" value="TWITCHING MOTILITY PROTEIN PILT"/>
    <property type="match status" value="1"/>
</dbReference>
<evidence type="ECO:0000259" key="2">
    <source>
        <dbReference type="Pfam" id="PF00437"/>
    </source>
</evidence>
<sequence length="397" mass="45930">MERIRSSGSSEEFSAKATYDELLTYVRNRVLSSNLDVAGNLDLLKELTKQYVDKYYAENYLGLAQQHIYDYVYNMLFGLGPIEELLKNPDVTEIYVMGTRIYYIENGLRLEWPEVYPSEEETMRVIERIAATARQTINIQNPDVDCELYDGSRTLLVIPPESAQPYITIRKHTSRLKTLEELKKGYVNFEDWMIDYFKNAVRSRKNIVAVGQTNAGKTTFLNALTYYIQPNHVVAVLEDTHEVELPLKYVYYFKTREGNDELRPITWSDILLNCLRANPDRIFITEIRTPEAAYGFLDALNSGHRGSLTTIHAGSTYLALQKLEMKLKEFNPNLDIRNMRVLISSTIDVLVFLDIAEDETGNILGRVIREIAELKGLNTDGTYKLDYVYKYNRQEKR</sequence>
<evidence type="ECO:0000256" key="1">
    <source>
        <dbReference type="ARBA" id="ARBA00006611"/>
    </source>
</evidence>
<comment type="similarity">
    <text evidence="1">Belongs to the GSP E family.</text>
</comment>
<dbReference type="Proteomes" id="UP000009256">
    <property type="component" value="Chromosome"/>
</dbReference>
<keyword evidence="4" id="KW-1185">Reference proteome</keyword>
<dbReference type="Pfam" id="PF00437">
    <property type="entry name" value="T2SSE"/>
    <property type="match status" value="1"/>
</dbReference>